<gene>
    <name evidence="8" type="ORF">HDA36_001392</name>
</gene>
<dbReference type="AlphaFoldDB" id="A0A7W8QIW4"/>
<proteinExistence type="inferred from homology"/>
<evidence type="ECO:0000256" key="3">
    <source>
        <dbReference type="ARBA" id="ARBA00022729"/>
    </source>
</evidence>
<dbReference type="PANTHER" id="PTHR30024:SF48">
    <property type="entry name" value="ABC TRANSPORTER SUBSTRATE-BINDING PROTEIN"/>
    <property type="match status" value="1"/>
</dbReference>
<dbReference type="CDD" id="cd13558">
    <property type="entry name" value="PBP2_SsuA_like_2"/>
    <property type="match status" value="1"/>
</dbReference>
<evidence type="ECO:0000259" key="7">
    <source>
        <dbReference type="Pfam" id="PF09084"/>
    </source>
</evidence>
<evidence type="ECO:0000256" key="6">
    <source>
        <dbReference type="SAM" id="SignalP"/>
    </source>
</evidence>
<dbReference type="PANTHER" id="PTHR30024">
    <property type="entry name" value="ALIPHATIC SULFONATES-BINDING PROTEIN-RELATED"/>
    <property type="match status" value="1"/>
</dbReference>
<name>A0A7W8QIW4_9ACTN</name>
<dbReference type="Gene3D" id="3.40.190.10">
    <property type="entry name" value="Periplasmic binding protein-like II"/>
    <property type="match status" value="2"/>
</dbReference>
<evidence type="ECO:0000313" key="8">
    <source>
        <dbReference type="EMBL" id="MBB5431308.1"/>
    </source>
</evidence>
<accession>A0A7W8QIW4</accession>
<reference evidence="8 9" key="1">
    <citation type="submission" date="2020-08" db="EMBL/GenBank/DDBJ databases">
        <title>Sequencing the genomes of 1000 actinobacteria strains.</title>
        <authorList>
            <person name="Klenk H.-P."/>
        </authorList>
    </citation>
    <scope>NUCLEOTIDE SEQUENCE [LARGE SCALE GENOMIC DNA]</scope>
    <source>
        <strain evidence="8 9">DSM 44551</strain>
    </source>
</reference>
<keyword evidence="2" id="KW-0813">Transport</keyword>
<dbReference type="Pfam" id="PF09084">
    <property type="entry name" value="NMT1"/>
    <property type="match status" value="1"/>
</dbReference>
<dbReference type="EMBL" id="JACHDB010000001">
    <property type="protein sequence ID" value="MBB5431308.1"/>
    <property type="molecule type" value="Genomic_DNA"/>
</dbReference>
<keyword evidence="3 6" id="KW-0732">Signal</keyword>
<evidence type="ECO:0000256" key="1">
    <source>
        <dbReference type="ARBA" id="ARBA00010742"/>
    </source>
</evidence>
<keyword evidence="9" id="KW-1185">Reference proteome</keyword>
<comment type="similarity">
    <text evidence="1">Belongs to the bacterial solute-binding protein SsuA/TauA family.</text>
</comment>
<dbReference type="Proteomes" id="UP000572635">
    <property type="component" value="Unassembled WGS sequence"/>
</dbReference>
<protein>
    <recommendedName>
        <fullName evidence="5">Putative aliphatic sulfonates-binding protein</fullName>
    </recommendedName>
</protein>
<dbReference type="SUPFAM" id="SSF53850">
    <property type="entry name" value="Periplasmic binding protein-like II"/>
    <property type="match status" value="1"/>
</dbReference>
<comment type="function">
    <text evidence="4">Part of a binding-protein-dependent transport system for aliphatic sulfonates. Putative binding protein.</text>
</comment>
<dbReference type="FunFam" id="3.40.190.10:FF:000050">
    <property type="entry name" value="Sulfonate ABC transporter substrate-binding protein"/>
    <property type="match status" value="1"/>
</dbReference>
<dbReference type="RefSeq" id="WP_184390860.1">
    <property type="nucleotide sequence ID" value="NZ_JACHDB010000001.1"/>
</dbReference>
<feature type="signal peptide" evidence="6">
    <location>
        <begin position="1"/>
        <end position="24"/>
    </location>
</feature>
<feature type="domain" description="SsuA/THI5-like" evidence="7">
    <location>
        <begin position="65"/>
        <end position="193"/>
    </location>
</feature>
<dbReference type="PROSITE" id="PS51257">
    <property type="entry name" value="PROKAR_LIPOPROTEIN"/>
    <property type="match status" value="1"/>
</dbReference>
<evidence type="ECO:0000256" key="5">
    <source>
        <dbReference type="ARBA" id="ARBA00070228"/>
    </source>
</evidence>
<sequence>MTVHHRAAAAAAAVPLLLAAGACGGGEAEPAGDIADVTLRVGDQTGATRALLEEAGLLDDVPYEIEWSEYAAAVDLHEALKADAIDVGGAADAPTVSAIAGGSDIRVYAAWSNDGKGTALVVPEDSGVESLADLEGAEVSPTTRGSIAHFLLLRALQEEGMGFDEVEPTFLAPVDASTAFSSGGIDAWATWGVYLERARGELGARVIVDGEGLLPGYNVLSATEEALADPATAEALADYADRVDAGYAWGRENPGDYAEFYADFAGQSVQIAEQVADSNTSYERVPVDAGLGERLQETYRTWVDGGVLPDRDLDLGEYVAADAPPVGG</sequence>
<organism evidence="8 9">
    <name type="scientific">Nocardiopsis composta</name>
    <dbReference type="NCBI Taxonomy" id="157465"/>
    <lineage>
        <taxon>Bacteria</taxon>
        <taxon>Bacillati</taxon>
        <taxon>Actinomycetota</taxon>
        <taxon>Actinomycetes</taxon>
        <taxon>Streptosporangiales</taxon>
        <taxon>Nocardiopsidaceae</taxon>
        <taxon>Nocardiopsis</taxon>
    </lineage>
</organism>
<dbReference type="InterPro" id="IPR015168">
    <property type="entry name" value="SsuA/THI5"/>
</dbReference>
<evidence type="ECO:0000256" key="2">
    <source>
        <dbReference type="ARBA" id="ARBA00022448"/>
    </source>
</evidence>
<feature type="chain" id="PRO_5038863308" description="Putative aliphatic sulfonates-binding protein" evidence="6">
    <location>
        <begin position="25"/>
        <end position="328"/>
    </location>
</feature>
<evidence type="ECO:0000313" key="9">
    <source>
        <dbReference type="Proteomes" id="UP000572635"/>
    </source>
</evidence>
<comment type="caution">
    <text evidence="8">The sequence shown here is derived from an EMBL/GenBank/DDBJ whole genome shotgun (WGS) entry which is preliminary data.</text>
</comment>
<evidence type="ECO:0000256" key="4">
    <source>
        <dbReference type="ARBA" id="ARBA00055538"/>
    </source>
</evidence>